<dbReference type="InterPro" id="IPR051265">
    <property type="entry name" value="HIBADH-related_NP60_sf"/>
</dbReference>
<dbReference type="KEGG" id="rlt:Rleg2_6317"/>
<dbReference type="SUPFAM" id="SSF51735">
    <property type="entry name" value="NAD(P)-binding Rossmann-fold domains"/>
    <property type="match status" value="1"/>
</dbReference>
<dbReference type="RefSeq" id="WP_012559950.1">
    <property type="nucleotide sequence ID" value="NC_011370.1"/>
</dbReference>
<dbReference type="InterPro" id="IPR006115">
    <property type="entry name" value="6PGDH_NADP-bd"/>
</dbReference>
<feature type="domain" description="6-phosphogluconate dehydrogenase NADP-binding" evidence="1">
    <location>
        <begin position="11"/>
        <end position="159"/>
    </location>
</feature>
<accession>A0ABF7QZC0</accession>
<geneLocation type="plasmid" evidence="2 3">
    <name>pRLG203</name>
</geneLocation>
<evidence type="ECO:0000259" key="1">
    <source>
        <dbReference type="Pfam" id="PF03446"/>
    </source>
</evidence>
<name>A0ABF7QZC0_RHILW</name>
<organism evidence="2 3">
    <name type="scientific">Rhizobium leguminosarum bv. trifolii (strain WSM2304)</name>
    <dbReference type="NCBI Taxonomy" id="395492"/>
    <lineage>
        <taxon>Bacteria</taxon>
        <taxon>Pseudomonadati</taxon>
        <taxon>Pseudomonadota</taxon>
        <taxon>Alphaproteobacteria</taxon>
        <taxon>Hyphomicrobiales</taxon>
        <taxon>Rhizobiaceae</taxon>
        <taxon>Rhizobium/Agrobacterium group</taxon>
        <taxon>Rhizobium</taxon>
    </lineage>
</organism>
<dbReference type="Pfam" id="PF03446">
    <property type="entry name" value="NAD_binding_2"/>
    <property type="match status" value="1"/>
</dbReference>
<gene>
    <name evidence="2" type="ordered locus">Rleg2_6317</name>
</gene>
<dbReference type="Gene3D" id="3.40.50.720">
    <property type="entry name" value="NAD(P)-binding Rossmann-like Domain"/>
    <property type="match status" value="1"/>
</dbReference>
<protein>
    <submittedName>
        <fullName evidence="2">6-phosphogluconate dehydrogenase NAD-binding</fullName>
    </submittedName>
</protein>
<dbReference type="Proteomes" id="UP000008330">
    <property type="component" value="Plasmid pRLG203"/>
</dbReference>
<reference evidence="2 3" key="1">
    <citation type="journal article" date="2010" name="Stand. Genomic Sci.">
        <title>Complete genome sequence of Rhizobium leguminosarum bv trifolii strain WSM2304, an effective microsymbiont of the South American clover Trifolium polymorphum.</title>
        <authorList>
            <person name="Reeve W."/>
            <person name="O'Hara G."/>
            <person name="Chain P."/>
            <person name="Ardley J."/>
            <person name="Brau L."/>
            <person name="Nandesena K."/>
            <person name="Tiwari R."/>
            <person name="Malfatti S."/>
            <person name="Kiss H."/>
            <person name="Lapidus A."/>
            <person name="Copeland A."/>
            <person name="Nolan M."/>
            <person name="Land M."/>
            <person name="Ivanova N."/>
            <person name="Mavromatis K."/>
            <person name="Markowitz V."/>
            <person name="Kyrpides N."/>
            <person name="Melino V."/>
            <person name="Denton M."/>
            <person name="Yates R."/>
            <person name="Howieson J."/>
        </authorList>
    </citation>
    <scope>NUCLEOTIDE SEQUENCE [LARGE SCALE GENOMIC DNA]</scope>
    <source>
        <strain evidence="2 3">WSM2304</strain>
    </source>
</reference>
<dbReference type="InterPro" id="IPR036291">
    <property type="entry name" value="NAD(P)-bd_dom_sf"/>
</dbReference>
<evidence type="ECO:0000313" key="2">
    <source>
        <dbReference type="EMBL" id="ACI59684.1"/>
    </source>
</evidence>
<dbReference type="PANTHER" id="PTHR43580">
    <property type="entry name" value="OXIDOREDUCTASE GLYR1-RELATED"/>
    <property type="match status" value="1"/>
</dbReference>
<proteinExistence type="predicted"/>
<keyword evidence="2" id="KW-0614">Plasmid</keyword>
<keyword evidence="3" id="KW-1185">Reference proteome</keyword>
<sequence>MKTVRRTIVPGCGLMGSAIIRELHRKGQSVVAWNRSHAPLEALSERHPTDTDLEFAVDGCDAIIVVLSSYSAARSVLGSLKAASLAGKTVINLTSGSAEKAAEMCTWPASVGIDYLDGSIWALPSMIGGSTTVISCAGPENVWEQVESLMKAVGGASFHAGEAIEIGNVHEACFLGAFYMTAQHCFIESVARARQSGIDFQTIAPAVAPSIDLLGTSLDDLVRKLMQNDETADETRWTYGTMQRKHIEIQPATMAPRVRSLIFSSSSSIPL</sequence>
<dbReference type="AlphaFoldDB" id="A0ABF7QZC0"/>
<dbReference type="EMBL" id="CP001195">
    <property type="protein sequence ID" value="ACI59684.1"/>
    <property type="molecule type" value="Genomic_DNA"/>
</dbReference>
<dbReference type="PANTHER" id="PTHR43580:SF2">
    <property type="entry name" value="CYTOKINE-LIKE NUCLEAR FACTOR N-PAC"/>
    <property type="match status" value="1"/>
</dbReference>
<evidence type="ECO:0000313" key="3">
    <source>
        <dbReference type="Proteomes" id="UP000008330"/>
    </source>
</evidence>